<sequence>MEYLGILDSWSMITRTWLSSMSTTMEKPPNVKISPKRIGFVTFRTAIFAVLSLFLLNNLFHKFSGPGSVDGSSDGGVVQDPLTFEWGKITPSTYLQWHTCGEQRECARLELPMDHLQPFGETVAIALVRVPASNKKDYRGPILLNPGGPGGSGVAFAHQVGSIFQTIIGDEYDIVGFDPRGIGATTPKVSSFLNDIERSIWDAGAPPLVNSTSDAFIKFYSRANISGQLAFSRSKHAAEYVSTANVARDMLNITNAFGFDKLKYWGFSYGSVLGGTFAAMFPDHVERLIIDGVVEFSDYYSVLTYIFDACVAAGEDCPLYAPTPTEVGARVEAIFESLRTKPIPVFNGTDYVVVDYQIAKNLFFHGLYDPFILIGPYFDALAALEKGNGDPMLNEFRMGTGQSPKCGDVPKSSIVPITLLEGGSAVRCGEGHGVGFSIDDLRVYLEELRELSVFADVWSELRIDCSGWKIKVKDRYEGDFNTTTSFPLLVIGNTLDPATPLFAAKKAHEEFRNSALLTVDTPGHCSTAGTSPVALNYIRNYFREGTLPPVGTVCPIENKLFVKDSQNTTVLSMKEEERRFLELTKEFVQAMYEARKGFYL</sequence>
<organism evidence="5 6">
    <name type="scientific">Clathrus columnatus</name>
    <dbReference type="NCBI Taxonomy" id="1419009"/>
    <lineage>
        <taxon>Eukaryota</taxon>
        <taxon>Fungi</taxon>
        <taxon>Dikarya</taxon>
        <taxon>Basidiomycota</taxon>
        <taxon>Agaricomycotina</taxon>
        <taxon>Agaricomycetes</taxon>
        <taxon>Phallomycetidae</taxon>
        <taxon>Phallales</taxon>
        <taxon>Clathraceae</taxon>
        <taxon>Clathrus</taxon>
    </lineage>
</organism>
<evidence type="ECO:0000256" key="1">
    <source>
        <dbReference type="ARBA" id="ARBA00010088"/>
    </source>
</evidence>
<dbReference type="SUPFAM" id="SSF53474">
    <property type="entry name" value="alpha/beta-Hydrolases"/>
    <property type="match status" value="1"/>
</dbReference>
<gene>
    <name evidence="5" type="ORF">Clacol_000341</name>
</gene>
<comment type="similarity">
    <text evidence="1">Belongs to the peptidase S33 family.</text>
</comment>
<feature type="domain" description="AB hydrolase-1" evidence="3">
    <location>
        <begin position="141"/>
        <end position="293"/>
    </location>
</feature>
<evidence type="ECO:0000259" key="3">
    <source>
        <dbReference type="Pfam" id="PF00561"/>
    </source>
</evidence>
<protein>
    <submittedName>
        <fullName evidence="5">Uncharacterized protein</fullName>
    </submittedName>
</protein>
<dbReference type="Proteomes" id="UP001050691">
    <property type="component" value="Unassembled WGS sequence"/>
</dbReference>
<dbReference type="Pfam" id="PF08386">
    <property type="entry name" value="Abhydrolase_4"/>
    <property type="match status" value="1"/>
</dbReference>
<dbReference type="GO" id="GO:0016787">
    <property type="term" value="F:hydrolase activity"/>
    <property type="evidence" value="ECO:0007669"/>
    <property type="project" value="UniProtKB-KW"/>
</dbReference>
<evidence type="ECO:0000256" key="2">
    <source>
        <dbReference type="ARBA" id="ARBA00022801"/>
    </source>
</evidence>
<dbReference type="InterPro" id="IPR029058">
    <property type="entry name" value="AB_hydrolase_fold"/>
</dbReference>
<accession>A0AAV4ZWI7</accession>
<dbReference type="InterPro" id="IPR051601">
    <property type="entry name" value="Serine_prot/Carboxylest_S33"/>
</dbReference>
<dbReference type="Pfam" id="PF00561">
    <property type="entry name" value="Abhydrolase_1"/>
    <property type="match status" value="1"/>
</dbReference>
<dbReference type="AlphaFoldDB" id="A0AAV4ZWI7"/>
<proteinExistence type="inferred from homology"/>
<keyword evidence="6" id="KW-1185">Reference proteome</keyword>
<dbReference type="EMBL" id="BPWL01000001">
    <property type="protein sequence ID" value="GJJ06152.1"/>
    <property type="molecule type" value="Genomic_DNA"/>
</dbReference>
<dbReference type="InterPro" id="IPR013595">
    <property type="entry name" value="Pept_S33_TAP-like_C"/>
</dbReference>
<dbReference type="PANTHER" id="PTHR43248">
    <property type="entry name" value="2-SUCCINYL-6-HYDROXY-2,4-CYCLOHEXADIENE-1-CARBOXYLATE SYNTHASE"/>
    <property type="match status" value="1"/>
</dbReference>
<dbReference type="PANTHER" id="PTHR43248:SF25">
    <property type="entry name" value="AB HYDROLASE-1 DOMAIN-CONTAINING PROTEIN-RELATED"/>
    <property type="match status" value="1"/>
</dbReference>
<name>A0AAV4ZWI7_9AGAM</name>
<keyword evidence="2" id="KW-0378">Hydrolase</keyword>
<feature type="domain" description="Peptidase S33 tripeptidyl aminopeptidase-like C-terminal" evidence="4">
    <location>
        <begin position="453"/>
        <end position="554"/>
    </location>
</feature>
<evidence type="ECO:0000313" key="5">
    <source>
        <dbReference type="EMBL" id="GJJ06152.1"/>
    </source>
</evidence>
<comment type="caution">
    <text evidence="5">The sequence shown here is derived from an EMBL/GenBank/DDBJ whole genome shotgun (WGS) entry which is preliminary data.</text>
</comment>
<dbReference type="InterPro" id="IPR000073">
    <property type="entry name" value="AB_hydrolase_1"/>
</dbReference>
<evidence type="ECO:0000313" key="6">
    <source>
        <dbReference type="Proteomes" id="UP001050691"/>
    </source>
</evidence>
<reference evidence="5" key="1">
    <citation type="submission" date="2021-10" db="EMBL/GenBank/DDBJ databases">
        <title>De novo Genome Assembly of Clathrus columnatus (Basidiomycota, Fungi) Using Illumina and Nanopore Sequence Data.</title>
        <authorList>
            <person name="Ogiso-Tanaka E."/>
            <person name="Itagaki H."/>
            <person name="Hosoya T."/>
            <person name="Hosaka K."/>
        </authorList>
    </citation>
    <scope>NUCLEOTIDE SEQUENCE</scope>
    <source>
        <strain evidence="5">MO-923</strain>
    </source>
</reference>
<dbReference type="Gene3D" id="3.40.50.1820">
    <property type="entry name" value="alpha/beta hydrolase"/>
    <property type="match status" value="1"/>
</dbReference>
<evidence type="ECO:0000259" key="4">
    <source>
        <dbReference type="Pfam" id="PF08386"/>
    </source>
</evidence>